<dbReference type="GeneID" id="109533943"/>
<keyword evidence="3" id="KW-1185">Reference proteome</keyword>
<name>A0AAR5P1I6_DENPD</name>
<organism evidence="2 3">
    <name type="scientific">Dendroctonus ponderosae</name>
    <name type="common">Mountain pine beetle</name>
    <dbReference type="NCBI Taxonomy" id="77166"/>
    <lineage>
        <taxon>Eukaryota</taxon>
        <taxon>Metazoa</taxon>
        <taxon>Ecdysozoa</taxon>
        <taxon>Arthropoda</taxon>
        <taxon>Hexapoda</taxon>
        <taxon>Insecta</taxon>
        <taxon>Pterygota</taxon>
        <taxon>Neoptera</taxon>
        <taxon>Endopterygota</taxon>
        <taxon>Coleoptera</taxon>
        <taxon>Polyphaga</taxon>
        <taxon>Cucujiformia</taxon>
        <taxon>Curculionidae</taxon>
        <taxon>Scolytinae</taxon>
        <taxon>Dendroctonus</taxon>
    </lineage>
</organism>
<accession>A0AAR5P1I6</accession>
<dbReference type="RefSeq" id="XP_048526612.1">
    <property type="nucleotide sequence ID" value="XM_048670655.1"/>
</dbReference>
<dbReference type="KEGG" id="dpa:109533943"/>
<keyword evidence="1" id="KW-0732">Signal</keyword>
<dbReference type="RefSeq" id="XP_048526611.1">
    <property type="nucleotide sequence ID" value="XM_048670654.1"/>
</dbReference>
<proteinExistence type="predicted"/>
<evidence type="ECO:0000256" key="1">
    <source>
        <dbReference type="SAM" id="SignalP"/>
    </source>
</evidence>
<sequence length="200" mass="23354">MFGLWPMLRMRICDIFLYSMLIAICLEAAVLADVANDVPMPPRKSLEENPQLENDYSKRGWKTDLPMWGKRGWSNLHSGWGKRDSDSDEELDGYPSGMEKRAWQRLQGGWGKRYIPTEEDMVIRQLAAALSEDNNENTIDYYPDQDFDSSHEVNKRNWRGFSDGWGKRSDKWDKFRGSWGKRQPAWNNLKGLWGKRSVSE</sequence>
<evidence type="ECO:0000313" key="3">
    <source>
        <dbReference type="Proteomes" id="UP000019118"/>
    </source>
</evidence>
<feature type="chain" id="PRO_5043467829" evidence="1">
    <location>
        <begin position="33"/>
        <end position="200"/>
    </location>
</feature>
<dbReference type="AlphaFoldDB" id="A0AAR5P1I6"/>
<dbReference type="EnsemblMetazoa" id="XM_019899459.1">
    <property type="protein sequence ID" value="XP_019755018.1"/>
    <property type="gene ID" value="LOC109533943"/>
</dbReference>
<feature type="signal peptide" evidence="1">
    <location>
        <begin position="1"/>
        <end position="32"/>
    </location>
</feature>
<dbReference type="Proteomes" id="UP000019118">
    <property type="component" value="Unassembled WGS sequence"/>
</dbReference>
<evidence type="ECO:0000313" key="2">
    <source>
        <dbReference type="EnsemblMetazoa" id="XP_019755018.1"/>
    </source>
</evidence>
<reference evidence="3" key="1">
    <citation type="journal article" date="2013" name="Genome Biol.">
        <title>Draft genome of the mountain pine beetle, Dendroctonus ponderosae Hopkins, a major forest pest.</title>
        <authorList>
            <person name="Keeling C.I."/>
            <person name="Yuen M.M."/>
            <person name="Liao N.Y."/>
            <person name="Docking T.R."/>
            <person name="Chan S.K."/>
            <person name="Taylor G.A."/>
            <person name="Palmquist D.L."/>
            <person name="Jackman S.D."/>
            <person name="Nguyen A."/>
            <person name="Li M."/>
            <person name="Henderson H."/>
            <person name="Janes J.K."/>
            <person name="Zhao Y."/>
            <person name="Pandoh P."/>
            <person name="Moore R."/>
            <person name="Sperling F.A."/>
            <person name="Huber D.P."/>
            <person name="Birol I."/>
            <person name="Jones S.J."/>
            <person name="Bohlmann J."/>
        </authorList>
    </citation>
    <scope>NUCLEOTIDE SEQUENCE</scope>
</reference>
<dbReference type="CTD" id="4284"/>
<protein>
    <submittedName>
        <fullName evidence="2">Uncharacterized protein</fullName>
    </submittedName>
</protein>
<reference evidence="2" key="2">
    <citation type="submission" date="2024-08" db="UniProtKB">
        <authorList>
            <consortium name="EnsemblMetazoa"/>
        </authorList>
    </citation>
    <scope>IDENTIFICATION</scope>
</reference>